<feature type="transmembrane region" description="Helical" evidence="12">
    <location>
        <begin position="126"/>
        <end position="147"/>
    </location>
</feature>
<feature type="transmembrane region" description="Helical" evidence="12">
    <location>
        <begin position="404"/>
        <end position="427"/>
    </location>
</feature>
<gene>
    <name evidence="13" type="primary">cydA</name>
    <name evidence="13" type="ORF">RMONA_00275</name>
</gene>
<feature type="transmembrane region" description="Helical" evidence="12">
    <location>
        <begin position="220"/>
        <end position="237"/>
    </location>
</feature>
<feature type="transmembrane region" description="Helical" evidence="12">
    <location>
        <begin position="317"/>
        <end position="346"/>
    </location>
</feature>
<comment type="subcellular location">
    <subcellularLocation>
        <location evidence="12">Cell inner membrane</location>
    </subcellularLocation>
    <subcellularLocation>
        <location evidence="1">Cell membrane</location>
        <topology evidence="1">Multi-pass membrane protein</topology>
    </subcellularLocation>
</comment>
<dbReference type="STRING" id="109232.RMONA_00275"/>
<dbReference type="GO" id="GO:0016682">
    <property type="term" value="F:oxidoreductase activity, acting on diphenols and related substances as donors, oxygen as acceptor"/>
    <property type="evidence" value="ECO:0007669"/>
    <property type="project" value="TreeGrafter"/>
</dbReference>
<evidence type="ECO:0000256" key="5">
    <source>
        <dbReference type="ARBA" id="ARBA00022617"/>
    </source>
</evidence>
<evidence type="ECO:0000256" key="2">
    <source>
        <dbReference type="ARBA" id="ARBA00009819"/>
    </source>
</evidence>
<accession>A0A0B7J276</accession>
<keyword evidence="11 12" id="KW-0472">Membrane</keyword>
<evidence type="ECO:0000256" key="7">
    <source>
        <dbReference type="ARBA" id="ARBA00022723"/>
    </source>
</evidence>
<keyword evidence="14" id="KW-1185">Reference proteome</keyword>
<feature type="transmembrane region" description="Helical" evidence="12">
    <location>
        <begin position="184"/>
        <end position="208"/>
    </location>
</feature>
<comment type="similarity">
    <text evidence="2 12">Belongs to the cytochrome ubiquinol oxidase subunit 1 family.</text>
</comment>
<evidence type="ECO:0000256" key="9">
    <source>
        <dbReference type="ARBA" id="ARBA00022989"/>
    </source>
</evidence>
<dbReference type="EC" id="1.10.3.-" evidence="13"/>
<evidence type="ECO:0000313" key="13">
    <source>
        <dbReference type="EMBL" id="CEO16483.1"/>
    </source>
</evidence>
<keyword evidence="7 12" id="KW-0479">Metal-binding</keyword>
<dbReference type="PANTHER" id="PTHR30365">
    <property type="entry name" value="CYTOCHROME D UBIQUINOL OXIDASE"/>
    <property type="match status" value="1"/>
</dbReference>
<evidence type="ECO:0000256" key="4">
    <source>
        <dbReference type="ARBA" id="ARBA00022475"/>
    </source>
</evidence>
<feature type="transmembrane region" description="Helical" evidence="12">
    <location>
        <begin position="12"/>
        <end position="34"/>
    </location>
</feature>
<keyword evidence="6 12" id="KW-0812">Transmembrane</keyword>
<dbReference type="GO" id="GO:0019646">
    <property type="term" value="P:aerobic electron transport chain"/>
    <property type="evidence" value="ECO:0007669"/>
    <property type="project" value="InterPro"/>
</dbReference>
<keyword evidence="9 12" id="KW-1133">Transmembrane helix</keyword>
<evidence type="ECO:0000313" key="14">
    <source>
        <dbReference type="Proteomes" id="UP000018149"/>
    </source>
</evidence>
<keyword evidence="3 12" id="KW-0813">Transport</keyword>
<keyword evidence="5 12" id="KW-0349">Heme</keyword>
<dbReference type="RefSeq" id="WP_023507110.1">
    <property type="nucleotide sequence ID" value="NZ_LN794217.1"/>
</dbReference>
<name>A0A0B7J276_9RICK</name>
<feature type="transmembrane region" description="Helical" evidence="12">
    <location>
        <begin position="96"/>
        <end position="119"/>
    </location>
</feature>
<dbReference type="GO" id="GO:0046872">
    <property type="term" value="F:metal ion binding"/>
    <property type="evidence" value="ECO:0007669"/>
    <property type="project" value="UniProtKB-UniRule"/>
</dbReference>
<reference evidence="13 14" key="1">
    <citation type="submission" date="2015-01" db="EMBL/GenBank/DDBJ databases">
        <title>Draft genome sequence of Rickettsia monacensis strain IrR/Munich.</title>
        <authorList>
            <person name="Felsheim R.F."/>
            <person name="Johnson S.L."/>
            <person name="Kurtti T.J."/>
            <person name="Munderloh U.G."/>
        </authorList>
    </citation>
    <scope>NUCLEOTIDE SEQUENCE [LARGE SCALE GENOMIC DNA]</scope>
    <source>
        <strain evidence="13 14">IrR/Munich</strain>
    </source>
</reference>
<dbReference type="GO" id="GO:0070069">
    <property type="term" value="C:cytochrome complex"/>
    <property type="evidence" value="ECO:0007669"/>
    <property type="project" value="UniProtKB-UniRule"/>
</dbReference>
<keyword evidence="10 12" id="KW-0408">Iron</keyword>
<evidence type="ECO:0000256" key="1">
    <source>
        <dbReference type="ARBA" id="ARBA00004651"/>
    </source>
</evidence>
<feature type="transmembrane region" description="Helical" evidence="12">
    <location>
        <begin position="55"/>
        <end position="76"/>
    </location>
</feature>
<dbReference type="GO" id="GO:0005886">
    <property type="term" value="C:plasma membrane"/>
    <property type="evidence" value="ECO:0007669"/>
    <property type="project" value="UniProtKB-SubCell"/>
</dbReference>
<dbReference type="GO" id="GO:0009055">
    <property type="term" value="F:electron transfer activity"/>
    <property type="evidence" value="ECO:0007669"/>
    <property type="project" value="UniProtKB-UniRule"/>
</dbReference>
<evidence type="ECO:0000256" key="3">
    <source>
        <dbReference type="ARBA" id="ARBA00022448"/>
    </source>
</evidence>
<keyword evidence="4 12" id="KW-1003">Cell membrane</keyword>
<dbReference type="GO" id="GO:0020037">
    <property type="term" value="F:heme binding"/>
    <property type="evidence" value="ECO:0007669"/>
    <property type="project" value="TreeGrafter"/>
</dbReference>
<dbReference type="EMBL" id="LN794217">
    <property type="protein sequence ID" value="CEO16483.1"/>
    <property type="molecule type" value="Genomic_DNA"/>
</dbReference>
<organism evidence="13 14">
    <name type="scientific">Rickettsia monacensis</name>
    <dbReference type="NCBI Taxonomy" id="109232"/>
    <lineage>
        <taxon>Bacteria</taxon>
        <taxon>Pseudomonadati</taxon>
        <taxon>Pseudomonadota</taxon>
        <taxon>Alphaproteobacteria</taxon>
        <taxon>Rickettsiales</taxon>
        <taxon>Rickettsiaceae</taxon>
        <taxon>Rickettsieae</taxon>
        <taxon>Rickettsia</taxon>
        <taxon>spotted fever group</taxon>
    </lineage>
</organism>
<dbReference type="AlphaFoldDB" id="A0A0B7J276"/>
<dbReference type="Proteomes" id="UP000018149">
    <property type="component" value="Chromosome I"/>
</dbReference>
<evidence type="ECO:0000256" key="10">
    <source>
        <dbReference type="ARBA" id="ARBA00023004"/>
    </source>
</evidence>
<dbReference type="InterPro" id="IPR002585">
    <property type="entry name" value="Cyt-d_ubiquinol_oxidase_su_1"/>
</dbReference>
<protein>
    <submittedName>
        <fullName evidence="13">Cytochrome bd ubiquinol oxidase subunit 1</fullName>
        <ecNumber evidence="13">1.10.3.-</ecNumber>
    </submittedName>
</protein>
<evidence type="ECO:0000256" key="11">
    <source>
        <dbReference type="ARBA" id="ARBA00023136"/>
    </source>
</evidence>
<feature type="transmembrane region" description="Helical" evidence="12">
    <location>
        <begin position="358"/>
        <end position="377"/>
    </location>
</feature>
<sequence length="456" mass="51745">MEFDQVLLSRIQFAFTISFHIIFPAFTIGLASFLAVIEGLWLKTKKPVYQEIYKFWVKIFAVTFGMGVVSGVVMSYQFGTNWSNFSDKVGNVLGPLLGFEVFTAFFLESSFLGIMLFGFNKVSKKVHFISTLIVAVGTVISAFWILAASSWMHTPAGFELRGEGFFYPLNWLEIIFNPSFPYRFFHMITAAYLTTSFVIGGVASFYLLNNRYKEHAKIMFFMAVLMALIVAPIQIFIGDLHGLNTLKYQPVKVSAMEGIWNTEKGAAFNLIGFPDGEEEKTKYAVEIPYANSLILTHSLDGEVKGLKEWIKEERPPVALVFFSFRIMVGIGFLMVFTGIAGLYLYLKKRLYTTHWFQYWYILMSPSGFIAVLAGWFVTEVGRQPYIVYNILKTVDTVSPVLGKYVFISLIAFVVVYVIIFGAGIYYIMHLIKKGIEAIDNKEMYGEIGLNNPLLEK</sequence>
<evidence type="ECO:0000256" key="6">
    <source>
        <dbReference type="ARBA" id="ARBA00022692"/>
    </source>
</evidence>
<keyword evidence="13" id="KW-0560">Oxidoreductase</keyword>
<proteinExistence type="inferred from homology"/>
<dbReference type="KEGG" id="rmc:RMONA_00275"/>
<evidence type="ECO:0000256" key="8">
    <source>
        <dbReference type="ARBA" id="ARBA00022982"/>
    </source>
</evidence>
<dbReference type="HOGENOM" id="CLU_030555_3_1_5"/>
<dbReference type="PANTHER" id="PTHR30365:SF14">
    <property type="entry name" value="CYTOCHROME BD MENAQUINOL OXIDASE SUBUNIT I-RELATED"/>
    <property type="match status" value="1"/>
</dbReference>
<evidence type="ECO:0000256" key="12">
    <source>
        <dbReference type="PIRNR" id="PIRNR006446"/>
    </source>
</evidence>
<reference evidence="14" key="2">
    <citation type="submission" date="2015-01" db="EMBL/GenBank/DDBJ databases">
        <authorList>
            <person name="Felsheim R."/>
        </authorList>
    </citation>
    <scope>NUCLEOTIDE SEQUENCE [LARGE SCALE GENOMIC DNA]</scope>
    <source>
        <strain evidence="14">IrR/Munich</strain>
    </source>
</reference>
<keyword evidence="8 12" id="KW-0249">Electron transport</keyword>
<dbReference type="PIRSF" id="PIRSF006446">
    <property type="entry name" value="Cyt_quinol_oxidase_1"/>
    <property type="match status" value="1"/>
</dbReference>
<dbReference type="Pfam" id="PF01654">
    <property type="entry name" value="Cyt_bd_oxida_I"/>
    <property type="match status" value="1"/>
</dbReference>